<proteinExistence type="predicted"/>
<evidence type="ECO:0000313" key="1">
    <source>
        <dbReference type="EMBL" id="KAF2878284.1"/>
    </source>
</evidence>
<dbReference type="Proteomes" id="UP000481861">
    <property type="component" value="Unassembled WGS sequence"/>
</dbReference>
<dbReference type="AlphaFoldDB" id="A0A7C8MVX9"/>
<organism evidence="1 2">
    <name type="scientific">Massariosphaeria phaeospora</name>
    <dbReference type="NCBI Taxonomy" id="100035"/>
    <lineage>
        <taxon>Eukaryota</taxon>
        <taxon>Fungi</taxon>
        <taxon>Dikarya</taxon>
        <taxon>Ascomycota</taxon>
        <taxon>Pezizomycotina</taxon>
        <taxon>Dothideomycetes</taxon>
        <taxon>Pleosporomycetidae</taxon>
        <taxon>Pleosporales</taxon>
        <taxon>Pleosporales incertae sedis</taxon>
        <taxon>Massariosphaeria</taxon>
    </lineage>
</organism>
<keyword evidence="2" id="KW-1185">Reference proteome</keyword>
<evidence type="ECO:0000313" key="2">
    <source>
        <dbReference type="Proteomes" id="UP000481861"/>
    </source>
</evidence>
<reference evidence="1 2" key="1">
    <citation type="submission" date="2020-01" db="EMBL/GenBank/DDBJ databases">
        <authorList>
            <consortium name="DOE Joint Genome Institute"/>
            <person name="Haridas S."/>
            <person name="Albert R."/>
            <person name="Binder M."/>
            <person name="Bloem J."/>
            <person name="Labutti K."/>
            <person name="Salamov A."/>
            <person name="Andreopoulos B."/>
            <person name="Baker S.E."/>
            <person name="Barry K."/>
            <person name="Bills G."/>
            <person name="Bluhm B.H."/>
            <person name="Cannon C."/>
            <person name="Castanera R."/>
            <person name="Culley D.E."/>
            <person name="Daum C."/>
            <person name="Ezra D."/>
            <person name="Gonzalez J.B."/>
            <person name="Henrissat B."/>
            <person name="Kuo A."/>
            <person name="Liang C."/>
            <person name="Lipzen A."/>
            <person name="Lutzoni F."/>
            <person name="Magnuson J."/>
            <person name="Mondo S."/>
            <person name="Nolan M."/>
            <person name="Ohm R."/>
            <person name="Pangilinan J."/>
            <person name="Park H.-J.H."/>
            <person name="Ramirez L."/>
            <person name="Alfaro M."/>
            <person name="Sun H."/>
            <person name="Tritt A."/>
            <person name="Yoshinaga Y."/>
            <person name="Zwiers L.-H.L."/>
            <person name="Turgeon B.G."/>
            <person name="Goodwin S.B."/>
            <person name="Spatafora J.W."/>
            <person name="Crous P.W."/>
            <person name="Grigoriev I.V."/>
        </authorList>
    </citation>
    <scope>NUCLEOTIDE SEQUENCE [LARGE SCALE GENOMIC DNA]</scope>
    <source>
        <strain evidence="1 2">CBS 611.86</strain>
    </source>
</reference>
<comment type="caution">
    <text evidence="1">The sequence shown here is derived from an EMBL/GenBank/DDBJ whole genome shotgun (WGS) entry which is preliminary data.</text>
</comment>
<name>A0A7C8MVX9_9PLEO</name>
<gene>
    <name evidence="1" type="ORF">BDV95DRAFT_16903</name>
</gene>
<dbReference type="EMBL" id="JAADJZ010000001">
    <property type="protein sequence ID" value="KAF2878284.1"/>
    <property type="molecule type" value="Genomic_DNA"/>
</dbReference>
<sequence length="169" mass="18749">MVKWCIPGDCTNGIDAMTPSSTMDGNVSCFTLARRSPEEQAVLREALENSLHLLTMRYELVQVSVISASNVHDLLIQTKPLWDEWAMATMMRDNPLLSASLELENLFGTWADAALHYLARASNERLLWAPLHMADASLGDKLIKVGIHDSLRSRSDSVRSMVDDGGFSD</sequence>
<protein>
    <submittedName>
        <fullName evidence="1">Uncharacterized protein</fullName>
    </submittedName>
</protein>
<accession>A0A7C8MVX9</accession>